<name>M0MN34_9EURY</name>
<accession>M0MN34</accession>
<keyword evidence="3" id="KW-1185">Reference proteome</keyword>
<comment type="caution">
    <text evidence="2">The sequence shown here is derived from an EMBL/GenBank/DDBJ whole genome shotgun (WGS) entry which is preliminary data.</text>
</comment>
<feature type="compositionally biased region" description="Basic and acidic residues" evidence="1">
    <location>
        <begin position="1"/>
        <end position="10"/>
    </location>
</feature>
<protein>
    <submittedName>
        <fullName evidence="2">Uncharacterized protein</fullName>
    </submittedName>
</protein>
<gene>
    <name evidence="2" type="ORF">C446_00215</name>
</gene>
<feature type="compositionally biased region" description="Basic and acidic residues" evidence="1">
    <location>
        <begin position="267"/>
        <end position="278"/>
    </location>
</feature>
<dbReference type="Proteomes" id="UP000011607">
    <property type="component" value="Unassembled WGS sequence"/>
</dbReference>
<evidence type="ECO:0000313" key="2">
    <source>
        <dbReference type="EMBL" id="EMA47092.1"/>
    </source>
</evidence>
<evidence type="ECO:0000313" key="3">
    <source>
        <dbReference type="Proteomes" id="UP000011607"/>
    </source>
</evidence>
<feature type="compositionally biased region" description="Acidic residues" evidence="1">
    <location>
        <begin position="11"/>
        <end position="24"/>
    </location>
</feature>
<proteinExistence type="predicted"/>
<dbReference type="RefSeq" id="WP_006671019.1">
    <property type="nucleotide sequence ID" value="NZ_AOMA01000003.1"/>
</dbReference>
<dbReference type="AlphaFoldDB" id="M0MN34"/>
<dbReference type="eggNOG" id="arCOG10750">
    <property type="taxonomic scope" value="Archaea"/>
</dbReference>
<dbReference type="STRING" id="1227454.C446_00215"/>
<dbReference type="EMBL" id="AOMA01000003">
    <property type="protein sequence ID" value="EMA47092.1"/>
    <property type="molecule type" value="Genomic_DNA"/>
</dbReference>
<reference evidence="2 3" key="1">
    <citation type="journal article" date="2014" name="PLoS Genet.">
        <title>Phylogenetically driven sequencing of extremely halophilic archaea reveals strategies for static and dynamic osmo-response.</title>
        <authorList>
            <person name="Becker E.A."/>
            <person name="Seitzer P.M."/>
            <person name="Tritt A."/>
            <person name="Larsen D."/>
            <person name="Krusor M."/>
            <person name="Yao A.I."/>
            <person name="Wu D."/>
            <person name="Madern D."/>
            <person name="Eisen J.A."/>
            <person name="Darling A.E."/>
            <person name="Facciotti M.T."/>
        </authorList>
    </citation>
    <scope>NUCLEOTIDE SEQUENCE [LARGE SCALE GENOMIC DNA]</scope>
    <source>
        <strain evidence="2 3">JCM 10879</strain>
    </source>
</reference>
<dbReference type="OrthoDB" id="170902at2157"/>
<feature type="compositionally biased region" description="Basic and acidic residues" evidence="1">
    <location>
        <begin position="245"/>
        <end position="258"/>
    </location>
</feature>
<feature type="compositionally biased region" description="Acidic residues" evidence="1">
    <location>
        <begin position="44"/>
        <end position="63"/>
    </location>
</feature>
<feature type="compositionally biased region" description="Acidic residues" evidence="1">
    <location>
        <begin position="282"/>
        <end position="292"/>
    </location>
</feature>
<sequence length="345" mass="34662">MSNDRERATDDGGDGDGEEAEDDQGTLAGGIETGGGPQRVVAEESVDDILESIGDEETETEPEQETKTETEAETTSQGHSTDETGTEADSSGESNTASGASHEPSEEPDAGVGTDADESASGTSRLESDARVDDVDDVRETDRNDERETDDAGSDDAGTDETGSDDCNGETEPTTPEGSDVSNPPDDDATPGDGDGPEIDAAAASLAESGGGSLDGSDDAPSTKPDADRESDAGTGDDTDAAPDPSRDPDELAARLEGGEVSGADVRAAEAGEGRDSTPDIGEVDLSMDDIETGVGGSSTDGADGPLAGSIDPNDGDSGTGDSAEIEDDDGGSGLFGRIKRLFSG</sequence>
<feature type="compositionally biased region" description="Acidic residues" evidence="1">
    <location>
        <begin position="185"/>
        <end position="198"/>
    </location>
</feature>
<feature type="region of interest" description="Disordered" evidence="1">
    <location>
        <begin position="1"/>
        <end position="336"/>
    </location>
</feature>
<feature type="compositionally biased region" description="Gly residues" evidence="1">
    <location>
        <begin position="27"/>
        <end position="37"/>
    </location>
</feature>
<feature type="compositionally biased region" description="Polar residues" evidence="1">
    <location>
        <begin position="87"/>
        <end position="99"/>
    </location>
</feature>
<evidence type="ECO:0000256" key="1">
    <source>
        <dbReference type="SAM" id="MobiDB-lite"/>
    </source>
</evidence>
<feature type="compositionally biased region" description="Acidic residues" evidence="1">
    <location>
        <begin position="147"/>
        <end position="169"/>
    </location>
</feature>
<feature type="compositionally biased region" description="Basic and acidic residues" evidence="1">
    <location>
        <begin position="126"/>
        <end position="146"/>
    </location>
</feature>
<feature type="compositionally biased region" description="Polar residues" evidence="1">
    <location>
        <begin position="171"/>
        <end position="182"/>
    </location>
</feature>
<organism evidence="2 3">
    <name type="scientific">Halobiforma nitratireducens JCM 10879</name>
    <dbReference type="NCBI Taxonomy" id="1227454"/>
    <lineage>
        <taxon>Archaea</taxon>
        <taxon>Methanobacteriati</taxon>
        <taxon>Methanobacteriota</taxon>
        <taxon>Stenosarchaea group</taxon>
        <taxon>Halobacteria</taxon>
        <taxon>Halobacteriales</taxon>
        <taxon>Natrialbaceae</taxon>
        <taxon>Halobiforma</taxon>
    </lineage>
</organism>